<evidence type="ECO:0000256" key="4">
    <source>
        <dbReference type="ARBA" id="ARBA00023242"/>
    </source>
</evidence>
<comment type="function">
    <text evidence="7">Plays an important role in the control of DNA replication and the maintenance of replication fork stability.</text>
</comment>
<dbReference type="InterPro" id="IPR001878">
    <property type="entry name" value="Znf_CCHC"/>
</dbReference>
<dbReference type="InterPro" id="IPR036875">
    <property type="entry name" value="Znf_CCHC_sf"/>
</dbReference>
<dbReference type="SMART" id="SM00343">
    <property type="entry name" value="ZnF_C2HC"/>
    <property type="match status" value="1"/>
</dbReference>
<dbReference type="EMBL" id="LNRQ01000007">
    <property type="protein sequence ID" value="KZM86372.1"/>
    <property type="molecule type" value="Genomic_DNA"/>
</dbReference>
<dbReference type="SUPFAM" id="SSF57756">
    <property type="entry name" value="Retrovirus zinc finger-like domains"/>
    <property type="match status" value="1"/>
</dbReference>
<dbReference type="PANTHER" id="PTHR13220:SF11">
    <property type="entry name" value="TIMELESS-INTERACTING PROTEIN"/>
    <property type="match status" value="1"/>
</dbReference>
<dbReference type="GO" id="GO:0031297">
    <property type="term" value="P:replication fork processing"/>
    <property type="evidence" value="ECO:0007669"/>
    <property type="project" value="UniProtKB-UniRule"/>
</dbReference>
<keyword evidence="6" id="KW-0862">Zinc</keyword>
<evidence type="ECO:0000256" key="7">
    <source>
        <dbReference type="RuleBase" id="RU366049"/>
    </source>
</evidence>
<dbReference type="GO" id="GO:0031298">
    <property type="term" value="C:replication fork protection complex"/>
    <property type="evidence" value="ECO:0007669"/>
    <property type="project" value="TreeGrafter"/>
</dbReference>
<keyword evidence="3 7" id="KW-0227">DNA damage</keyword>
<dbReference type="AlphaFoldDB" id="A0A161ZHS9"/>
<feature type="compositionally biased region" description="Basic and acidic residues" evidence="8">
    <location>
        <begin position="268"/>
        <end position="280"/>
    </location>
</feature>
<gene>
    <name evidence="10" type="ORF">DCAR_023506</name>
</gene>
<reference evidence="10" key="1">
    <citation type="journal article" date="2016" name="Nat. Genet.">
        <title>A high-quality carrot genome assembly provides new insights into carotenoid accumulation and asterid genome evolution.</title>
        <authorList>
            <person name="Iorizzo M."/>
            <person name="Ellison S."/>
            <person name="Senalik D."/>
            <person name="Zeng P."/>
            <person name="Satapoomin P."/>
            <person name="Huang J."/>
            <person name="Bowman M."/>
            <person name="Iovene M."/>
            <person name="Sanseverino W."/>
            <person name="Cavagnaro P."/>
            <person name="Yildiz M."/>
            <person name="Macko-Podgorni A."/>
            <person name="Moranska E."/>
            <person name="Grzebelus E."/>
            <person name="Grzebelus D."/>
            <person name="Ashrafi H."/>
            <person name="Zheng Z."/>
            <person name="Cheng S."/>
            <person name="Spooner D."/>
            <person name="Van Deynze A."/>
            <person name="Simon P."/>
        </authorList>
    </citation>
    <scope>NUCLEOTIDE SEQUENCE [LARGE SCALE GENOMIC DNA]</scope>
    <source>
        <tissue evidence="10">Leaf</tissue>
    </source>
</reference>
<feature type="region of interest" description="Disordered" evidence="8">
    <location>
        <begin position="25"/>
        <end position="82"/>
    </location>
</feature>
<dbReference type="GO" id="GO:0000076">
    <property type="term" value="P:DNA replication checkpoint signaling"/>
    <property type="evidence" value="ECO:0007669"/>
    <property type="project" value="UniProtKB-UniRule"/>
</dbReference>
<comment type="caution">
    <text evidence="10">The sequence shown here is derived from an EMBL/GenBank/DDBJ whole genome shotgun (WGS) entry which is preliminary data.</text>
</comment>
<feature type="compositionally biased region" description="Low complexity" evidence="8">
    <location>
        <begin position="53"/>
        <end position="67"/>
    </location>
</feature>
<dbReference type="Pfam" id="PF07962">
    <property type="entry name" value="Swi3"/>
    <property type="match status" value="1"/>
</dbReference>
<dbReference type="OMA" id="GLYREWH"/>
<keyword evidence="6" id="KW-0863">Zinc-finger</keyword>
<evidence type="ECO:0000256" key="2">
    <source>
        <dbReference type="ARBA" id="ARBA00006075"/>
    </source>
</evidence>
<dbReference type="GO" id="GO:0003677">
    <property type="term" value="F:DNA binding"/>
    <property type="evidence" value="ECO:0007669"/>
    <property type="project" value="TreeGrafter"/>
</dbReference>
<comment type="subcellular location">
    <subcellularLocation>
        <location evidence="1 7">Nucleus</location>
    </subcellularLocation>
</comment>
<feature type="region of interest" description="Disordered" evidence="8">
    <location>
        <begin position="268"/>
        <end position="310"/>
    </location>
</feature>
<evidence type="ECO:0000259" key="9">
    <source>
        <dbReference type="PROSITE" id="PS50158"/>
    </source>
</evidence>
<dbReference type="GO" id="GO:0006974">
    <property type="term" value="P:DNA damage response"/>
    <property type="evidence" value="ECO:0007669"/>
    <property type="project" value="UniProtKB-KW"/>
</dbReference>
<name>A0A161ZHS9_DAUCS</name>
<feature type="region of interest" description="Disordered" evidence="8">
    <location>
        <begin position="166"/>
        <end position="186"/>
    </location>
</feature>
<accession>A0A161ZHS9</accession>
<keyword evidence="5 7" id="KW-0131">Cell cycle</keyword>
<feature type="compositionally biased region" description="Polar residues" evidence="8">
    <location>
        <begin position="294"/>
        <end position="305"/>
    </location>
</feature>
<dbReference type="InterPro" id="IPR040038">
    <property type="entry name" value="TIPIN/Csm3/Swi3"/>
</dbReference>
<evidence type="ECO:0000313" key="10">
    <source>
        <dbReference type="EMBL" id="KZM86372.1"/>
    </source>
</evidence>
<evidence type="ECO:0000256" key="1">
    <source>
        <dbReference type="ARBA" id="ARBA00004123"/>
    </source>
</evidence>
<proteinExistence type="inferred from homology"/>
<evidence type="ECO:0000256" key="6">
    <source>
        <dbReference type="PROSITE-ProRule" id="PRU00047"/>
    </source>
</evidence>
<dbReference type="GO" id="GO:0043111">
    <property type="term" value="P:replication fork arrest"/>
    <property type="evidence" value="ECO:0007669"/>
    <property type="project" value="TreeGrafter"/>
</dbReference>
<sequence>MDHGGGGGAAPTGCYKCGRPGHWSRDCPSNPNSATSTDPNPNNNSASKSTQFGFKSGSGDASGSGKVKSGEKPKKVPKTRPKLTVESLLSNDGIGYVLKHFPKAFKFHGRGHEVQDLGNLLGLYAEWHSHMLPYYTFDQFVHKVEQVGSAKRVKVCLRDLRDRVAHGGDPTKLREDPDQQETHEISNEGQVCQKLLSPNKIVRIGYPLDVVCYLRCLYFPAIKEFEETVNIEEPSPFPNSSVQNQGADDVQDVDDFQDAMLHDMFEKASEDPSQALHDDIVTAVSTPKEPPNQEAGNTGSNSAEDQISEELKARIEANRLKALERAAARAKASQAP</sequence>
<dbReference type="InterPro" id="IPR012923">
    <property type="entry name" value="Csm3"/>
</dbReference>
<protein>
    <recommendedName>
        <fullName evidence="9">CCHC-type domain-containing protein</fullName>
    </recommendedName>
</protein>
<evidence type="ECO:0000256" key="3">
    <source>
        <dbReference type="ARBA" id="ARBA00022763"/>
    </source>
</evidence>
<evidence type="ECO:0000256" key="5">
    <source>
        <dbReference type="ARBA" id="ARBA00023306"/>
    </source>
</evidence>
<comment type="similarity">
    <text evidence="2 7">Belongs to the CSM3 family.</text>
</comment>
<dbReference type="GO" id="GO:0008270">
    <property type="term" value="F:zinc ion binding"/>
    <property type="evidence" value="ECO:0007669"/>
    <property type="project" value="UniProtKB-KW"/>
</dbReference>
<dbReference type="Pfam" id="PF00098">
    <property type="entry name" value="zf-CCHC"/>
    <property type="match status" value="1"/>
</dbReference>
<organism evidence="10">
    <name type="scientific">Daucus carota subsp. sativus</name>
    <name type="common">Carrot</name>
    <dbReference type="NCBI Taxonomy" id="79200"/>
    <lineage>
        <taxon>Eukaryota</taxon>
        <taxon>Viridiplantae</taxon>
        <taxon>Streptophyta</taxon>
        <taxon>Embryophyta</taxon>
        <taxon>Tracheophyta</taxon>
        <taxon>Spermatophyta</taxon>
        <taxon>Magnoliopsida</taxon>
        <taxon>eudicotyledons</taxon>
        <taxon>Gunneridae</taxon>
        <taxon>Pentapetalae</taxon>
        <taxon>asterids</taxon>
        <taxon>campanulids</taxon>
        <taxon>Apiales</taxon>
        <taxon>Apiaceae</taxon>
        <taxon>Apioideae</taxon>
        <taxon>Scandiceae</taxon>
        <taxon>Daucinae</taxon>
        <taxon>Daucus</taxon>
        <taxon>Daucus sect. Daucus</taxon>
    </lineage>
</organism>
<keyword evidence="6" id="KW-0479">Metal-binding</keyword>
<keyword evidence="4 7" id="KW-0539">Nucleus</keyword>
<dbReference type="Gene3D" id="4.10.60.10">
    <property type="entry name" value="Zinc finger, CCHC-type"/>
    <property type="match status" value="1"/>
</dbReference>
<dbReference type="PROSITE" id="PS50158">
    <property type="entry name" value="ZF_CCHC"/>
    <property type="match status" value="1"/>
</dbReference>
<dbReference type="STRING" id="79200.A0A161ZHS9"/>
<evidence type="ECO:0000256" key="8">
    <source>
        <dbReference type="SAM" id="MobiDB-lite"/>
    </source>
</evidence>
<feature type="compositionally biased region" description="Polar residues" evidence="8">
    <location>
        <begin position="27"/>
        <end position="52"/>
    </location>
</feature>
<dbReference type="PANTHER" id="PTHR13220">
    <property type="entry name" value="TIMELESS INTERACTING-RELATED"/>
    <property type="match status" value="1"/>
</dbReference>
<feature type="domain" description="CCHC-type" evidence="9">
    <location>
        <begin position="14"/>
        <end position="29"/>
    </location>
</feature>
<dbReference type="Gramene" id="KZM86372">
    <property type="protein sequence ID" value="KZM86372"/>
    <property type="gene ID" value="DCAR_023506"/>
</dbReference>